<dbReference type="PANTHER" id="PTHR22576">
    <property type="entry name" value="MUCOSA ASSOCIATED LYMPHOID TISSUE LYMPHOMA TRANSLOCATION PROTEIN 1/PARACASPASE"/>
    <property type="match status" value="1"/>
</dbReference>
<dbReference type="GO" id="GO:0004197">
    <property type="term" value="F:cysteine-type endopeptidase activity"/>
    <property type="evidence" value="ECO:0007669"/>
    <property type="project" value="InterPro"/>
</dbReference>
<feature type="domain" description="Caspase family p10" evidence="4">
    <location>
        <begin position="182"/>
        <end position="252"/>
    </location>
</feature>
<evidence type="ECO:0000256" key="1">
    <source>
        <dbReference type="ARBA" id="ARBA00010134"/>
    </source>
</evidence>
<comment type="caution">
    <text evidence="6">The sequence shown here is derived from an EMBL/GenBank/DDBJ whole genome shotgun (WGS) entry which is preliminary data.</text>
</comment>
<dbReference type="InterPro" id="IPR029030">
    <property type="entry name" value="Caspase-like_dom_sf"/>
</dbReference>
<evidence type="ECO:0000313" key="7">
    <source>
        <dbReference type="Proteomes" id="UP000770717"/>
    </source>
</evidence>
<sequence>MSRTTKSRAVMIAITEFHNRPGASSTTLEARKGVKHDMKRLHKVLSKLGFEVSLHTDVSRSEIREIYQKENRKPQGDCFISIFSSHGEEGIIYDFYGEPVMLRDLYDWISPHNTPSLSGIPKLFFIQACRGSQLDEGTVVETDSAPVNISAFSHIDFLPRDTMVMLRLLISLIVVSLYVSGYAAFNNPSGSFFLKTLCDLLSGSEKDLELTQLLTRLAYWVAYNFESNGRNGGYKEMPCFITNLTRELYPFRR</sequence>
<proteinExistence type="inferred from homology"/>
<dbReference type="PANTHER" id="PTHR22576:SF41">
    <property type="entry name" value="CASPASE 14, APOPTOSIS-RELATED CYSTEINE PEPTIDASE"/>
    <property type="match status" value="1"/>
</dbReference>
<dbReference type="SMART" id="SM00115">
    <property type="entry name" value="CASc"/>
    <property type="match status" value="1"/>
</dbReference>
<name>A0A8J6FK11_ELECQ</name>
<dbReference type="Gene3D" id="3.30.70.1470">
    <property type="entry name" value="Caspase-like"/>
    <property type="match status" value="1"/>
</dbReference>
<reference evidence="6" key="1">
    <citation type="thesis" date="2020" institute="ProQuest LLC" country="789 East Eisenhower Parkway, Ann Arbor, MI, USA">
        <title>Comparative Genomics and Chromosome Evolution.</title>
        <authorList>
            <person name="Mudd A.B."/>
        </authorList>
    </citation>
    <scope>NUCLEOTIDE SEQUENCE</scope>
    <source>
        <strain evidence="6">HN-11 Male</strain>
        <tissue evidence="6">Kidney and liver</tissue>
    </source>
</reference>
<dbReference type="AlphaFoldDB" id="A0A8J6FK11"/>
<dbReference type="Pfam" id="PF00656">
    <property type="entry name" value="Peptidase_C14"/>
    <property type="match status" value="1"/>
</dbReference>
<feature type="transmembrane region" description="Helical" evidence="3">
    <location>
        <begin position="164"/>
        <end position="185"/>
    </location>
</feature>
<feature type="domain" description="Caspase family p20" evidence="5">
    <location>
        <begin position="5"/>
        <end position="133"/>
    </location>
</feature>
<protein>
    <submittedName>
        <fullName evidence="6">Uncharacterized protein</fullName>
    </submittedName>
</protein>
<comment type="similarity">
    <text evidence="1 2">Belongs to the peptidase C14A family.</text>
</comment>
<dbReference type="InterPro" id="IPR002138">
    <property type="entry name" value="Pept_C14_p10"/>
</dbReference>
<dbReference type="InterPro" id="IPR001309">
    <property type="entry name" value="Pept_C14_p20"/>
</dbReference>
<dbReference type="Gene3D" id="3.40.50.1460">
    <property type="match status" value="1"/>
</dbReference>
<dbReference type="PROSITE" id="PS50208">
    <property type="entry name" value="CASPASE_P20"/>
    <property type="match status" value="1"/>
</dbReference>
<dbReference type="PROSITE" id="PS50207">
    <property type="entry name" value="CASPASE_P10"/>
    <property type="match status" value="1"/>
</dbReference>
<organism evidence="6 7">
    <name type="scientific">Eleutherodactylus coqui</name>
    <name type="common">Puerto Rican coqui</name>
    <dbReference type="NCBI Taxonomy" id="57060"/>
    <lineage>
        <taxon>Eukaryota</taxon>
        <taxon>Metazoa</taxon>
        <taxon>Chordata</taxon>
        <taxon>Craniata</taxon>
        <taxon>Vertebrata</taxon>
        <taxon>Euteleostomi</taxon>
        <taxon>Amphibia</taxon>
        <taxon>Batrachia</taxon>
        <taxon>Anura</taxon>
        <taxon>Neobatrachia</taxon>
        <taxon>Hyloidea</taxon>
        <taxon>Eleutherodactylidae</taxon>
        <taxon>Eleutherodactylinae</taxon>
        <taxon>Eleutherodactylus</taxon>
        <taxon>Eleutherodactylus</taxon>
    </lineage>
</organism>
<keyword evidence="3" id="KW-0812">Transmembrane</keyword>
<dbReference type="Proteomes" id="UP000770717">
    <property type="component" value="Unassembled WGS sequence"/>
</dbReference>
<dbReference type="InterPro" id="IPR015917">
    <property type="entry name" value="Pept_C14A"/>
</dbReference>
<evidence type="ECO:0000259" key="4">
    <source>
        <dbReference type="PROSITE" id="PS50207"/>
    </source>
</evidence>
<dbReference type="InterPro" id="IPR052039">
    <property type="entry name" value="Caspase-related_regulators"/>
</dbReference>
<dbReference type="EMBL" id="WNTK01000002">
    <property type="protein sequence ID" value="KAG9488761.1"/>
    <property type="molecule type" value="Genomic_DNA"/>
</dbReference>
<evidence type="ECO:0000259" key="5">
    <source>
        <dbReference type="PROSITE" id="PS50208"/>
    </source>
</evidence>
<dbReference type="SUPFAM" id="SSF52129">
    <property type="entry name" value="Caspase-like"/>
    <property type="match status" value="1"/>
</dbReference>
<dbReference type="FunFam" id="3.40.50.1460:FF:000024">
    <property type="entry name" value="Caspase 21"/>
    <property type="match status" value="1"/>
</dbReference>
<evidence type="ECO:0000313" key="6">
    <source>
        <dbReference type="EMBL" id="KAG9488761.1"/>
    </source>
</evidence>
<evidence type="ECO:0000256" key="3">
    <source>
        <dbReference type="SAM" id="Phobius"/>
    </source>
</evidence>
<evidence type="ECO:0000256" key="2">
    <source>
        <dbReference type="RuleBase" id="RU003971"/>
    </source>
</evidence>
<keyword evidence="7" id="KW-1185">Reference proteome</keyword>
<gene>
    <name evidence="6" type="ORF">GDO78_004994</name>
</gene>
<dbReference type="InterPro" id="IPR011600">
    <property type="entry name" value="Pept_C14_caspase"/>
</dbReference>
<accession>A0A8J6FK11</accession>
<dbReference type="GO" id="GO:0006508">
    <property type="term" value="P:proteolysis"/>
    <property type="evidence" value="ECO:0007669"/>
    <property type="project" value="InterPro"/>
</dbReference>
<keyword evidence="3" id="KW-0472">Membrane</keyword>
<keyword evidence="3" id="KW-1133">Transmembrane helix</keyword>
<dbReference type="OrthoDB" id="6116485at2759"/>
<dbReference type="PRINTS" id="PR00376">
    <property type="entry name" value="IL1BCENZYME"/>
</dbReference>